<dbReference type="Proteomes" id="UP000215127">
    <property type="component" value="Chromosome 6"/>
</dbReference>
<dbReference type="GO" id="GO:0016020">
    <property type="term" value="C:membrane"/>
    <property type="evidence" value="ECO:0007669"/>
    <property type="project" value="UniProtKB-SubCell"/>
</dbReference>
<feature type="region of interest" description="Disordered" evidence="5">
    <location>
        <begin position="86"/>
        <end position="117"/>
    </location>
</feature>
<dbReference type="EMBL" id="LT853697">
    <property type="protein sequence ID" value="SMQ52042.1"/>
    <property type="molecule type" value="Genomic_DNA"/>
</dbReference>
<feature type="region of interest" description="Disordered" evidence="5">
    <location>
        <begin position="36"/>
        <end position="69"/>
    </location>
</feature>
<evidence type="ECO:0000256" key="4">
    <source>
        <dbReference type="ARBA" id="ARBA00023136"/>
    </source>
</evidence>
<dbReference type="GO" id="GO:0046873">
    <property type="term" value="F:metal ion transmembrane transporter activity"/>
    <property type="evidence" value="ECO:0007669"/>
    <property type="project" value="InterPro"/>
</dbReference>
<keyword evidence="4 6" id="KW-0472">Membrane</keyword>
<name>A0A1X7RX70_ZYMT9</name>
<evidence type="ECO:0000313" key="8">
    <source>
        <dbReference type="Proteomes" id="UP000215127"/>
    </source>
</evidence>
<sequence length="750" mass="85828">MAAIAEPTELQQLLKDLEQQKEAYDQAFRKVQEYTASPPAVLSSTPASAPSPRISYLPRSTPQRPATPLDGLVHLRKWPSAGLSTLDSASRLTGDESDDEEDQSLYAQDALPQENYGDEDFREHLRSYAWDEDGRKVVQKFAGAKNGLESEHLILPQKGPLLDRSHHTHFQIFDVGNDGALLPIEAKHEKVTNRPTALWQTIKSINPESRQRKAVGRLTIVREPAPILFGALHYTMNKHFDVDELFGHLVSTTSTWCSFDRAFHADPRRQSSFVFVFEYFTLIGEDCQPMAWQMADSHRSRNPEHIAITRCSSVVALSLKGKAIKKIRNPDRRAGSTYGYVYDPWSPYHVLNIQCFPDWESSMDVHGSNQHYVNGVETFLVTVLAEYKDAEKRFDDIYKQIARLVTPPLAFMFESDIRDKLLFEDDKYTYSRRYFWAFQTLGIMIDSMNAMVDAYEDNFTDEVWEGQHRTLWPLLEQESARNKYYKKKLAVVRMKFTRQVSRINKLIAEYQKRREEISRLRDQLFSGTSVMEARKSVQQAEITVQQGHNIKLLTLVNLFFLPLTFVTSVFGMEILPDREPLWRFAAVTVAICLPCFILVGSLNSRAGLHWWRSKCYAVWNSLRRIRPGRDSANNDDDSPAFSRATTIVAPTTANDYPLPSDISTHAKMARRLRRLSSSKNVEKFSPPPVREAVVREEADVVPQMEVQWGEPRQQGMSRRMSEMMDGGMSPLARSNTLKEETEGPQRGGQT</sequence>
<evidence type="ECO:0000256" key="3">
    <source>
        <dbReference type="ARBA" id="ARBA00022989"/>
    </source>
</evidence>
<feature type="region of interest" description="Disordered" evidence="5">
    <location>
        <begin position="706"/>
        <end position="750"/>
    </location>
</feature>
<dbReference type="Pfam" id="PF01544">
    <property type="entry name" value="CorA"/>
    <property type="match status" value="1"/>
</dbReference>
<dbReference type="InterPro" id="IPR002523">
    <property type="entry name" value="MgTranspt_CorA/ZnTranspt_ZntB"/>
</dbReference>
<organism evidence="7 8">
    <name type="scientific">Zymoseptoria tritici (strain ST99CH_3D7)</name>
    <dbReference type="NCBI Taxonomy" id="1276538"/>
    <lineage>
        <taxon>Eukaryota</taxon>
        <taxon>Fungi</taxon>
        <taxon>Dikarya</taxon>
        <taxon>Ascomycota</taxon>
        <taxon>Pezizomycotina</taxon>
        <taxon>Dothideomycetes</taxon>
        <taxon>Dothideomycetidae</taxon>
        <taxon>Mycosphaerellales</taxon>
        <taxon>Mycosphaerellaceae</taxon>
        <taxon>Zymoseptoria</taxon>
    </lineage>
</organism>
<dbReference type="STRING" id="1276538.A0A1X7RX70"/>
<dbReference type="AlphaFoldDB" id="A0A1X7RX70"/>
<protein>
    <submittedName>
        <fullName evidence="7">Uncharacterized protein</fullName>
    </submittedName>
</protein>
<evidence type="ECO:0000256" key="2">
    <source>
        <dbReference type="ARBA" id="ARBA00022692"/>
    </source>
</evidence>
<reference evidence="7 8" key="1">
    <citation type="submission" date="2016-06" db="EMBL/GenBank/DDBJ databases">
        <authorList>
            <person name="Kjaerup R.B."/>
            <person name="Dalgaard T.S."/>
            <person name="Juul-Madsen H.R."/>
        </authorList>
    </citation>
    <scope>NUCLEOTIDE SEQUENCE [LARGE SCALE GENOMIC DNA]</scope>
</reference>
<accession>A0A1X7RX70</accession>
<keyword evidence="3 6" id="KW-1133">Transmembrane helix</keyword>
<proteinExistence type="predicted"/>
<comment type="subcellular location">
    <subcellularLocation>
        <location evidence="1">Membrane</location>
        <topology evidence="1">Multi-pass membrane protein</topology>
    </subcellularLocation>
</comment>
<dbReference type="Gene3D" id="1.20.58.340">
    <property type="entry name" value="Magnesium transport protein CorA, transmembrane region"/>
    <property type="match status" value="1"/>
</dbReference>
<gene>
    <name evidence="7" type="ORF">ZT3D7_G7195</name>
</gene>
<evidence type="ECO:0000313" key="7">
    <source>
        <dbReference type="EMBL" id="SMQ52042.1"/>
    </source>
</evidence>
<evidence type="ECO:0000256" key="6">
    <source>
        <dbReference type="SAM" id="Phobius"/>
    </source>
</evidence>
<evidence type="ECO:0000256" key="1">
    <source>
        <dbReference type="ARBA" id="ARBA00004141"/>
    </source>
</evidence>
<dbReference type="SUPFAM" id="SSF144083">
    <property type="entry name" value="Magnesium transport protein CorA, transmembrane region"/>
    <property type="match status" value="1"/>
</dbReference>
<dbReference type="InterPro" id="IPR045863">
    <property type="entry name" value="CorA_TM1_TM2"/>
</dbReference>
<evidence type="ECO:0000256" key="5">
    <source>
        <dbReference type="SAM" id="MobiDB-lite"/>
    </source>
</evidence>
<feature type="transmembrane region" description="Helical" evidence="6">
    <location>
        <begin position="581"/>
        <end position="602"/>
    </location>
</feature>
<keyword evidence="2 6" id="KW-0812">Transmembrane</keyword>
<keyword evidence="8" id="KW-1185">Reference proteome</keyword>